<dbReference type="SMART" id="SM01100">
    <property type="entry name" value="CRAL_TRIO_N"/>
    <property type="match status" value="1"/>
</dbReference>
<dbReference type="PANTHER" id="PTHR46590">
    <property type="entry name" value="PHOSPHATIDYLINOSITOL TRANSFER PROTEIN CSR1-RELATED"/>
    <property type="match status" value="1"/>
</dbReference>
<dbReference type="SUPFAM" id="SSF52087">
    <property type="entry name" value="CRAL/TRIO domain"/>
    <property type="match status" value="1"/>
</dbReference>
<proteinExistence type="predicted"/>
<feature type="domain" description="CRAL-TRIO" evidence="3">
    <location>
        <begin position="245"/>
        <end position="390"/>
    </location>
</feature>
<feature type="region of interest" description="Disordered" evidence="2">
    <location>
        <begin position="106"/>
        <end position="161"/>
    </location>
</feature>
<dbReference type="PANTHER" id="PTHR46590:SF1">
    <property type="entry name" value="PHOSPHATIDYLINOSITOL TRANSFER PROTEIN CSR1"/>
    <property type="match status" value="1"/>
</dbReference>
<feature type="compositionally biased region" description="Low complexity" evidence="2">
    <location>
        <begin position="143"/>
        <end position="152"/>
    </location>
</feature>
<feature type="compositionally biased region" description="Low complexity" evidence="2">
    <location>
        <begin position="65"/>
        <end position="79"/>
    </location>
</feature>
<dbReference type="AlphaFoldDB" id="A0A9W8E8K4"/>
<accession>A0A9W8E8K4</accession>
<dbReference type="InterPro" id="IPR001251">
    <property type="entry name" value="CRAL-TRIO_dom"/>
</dbReference>
<organism evidence="4 5">
    <name type="scientific">Dimargaris verticillata</name>
    <dbReference type="NCBI Taxonomy" id="2761393"/>
    <lineage>
        <taxon>Eukaryota</taxon>
        <taxon>Fungi</taxon>
        <taxon>Fungi incertae sedis</taxon>
        <taxon>Zoopagomycota</taxon>
        <taxon>Kickxellomycotina</taxon>
        <taxon>Dimargaritomycetes</taxon>
        <taxon>Dimargaritales</taxon>
        <taxon>Dimargaritaceae</taxon>
        <taxon>Dimargaris</taxon>
    </lineage>
</organism>
<evidence type="ECO:0000313" key="4">
    <source>
        <dbReference type="EMBL" id="KAJ1978704.1"/>
    </source>
</evidence>
<gene>
    <name evidence="4" type="primary">CSR1</name>
    <name evidence="4" type="ORF">H4R34_003098</name>
</gene>
<dbReference type="EMBL" id="JANBQB010000260">
    <property type="protein sequence ID" value="KAJ1978704.1"/>
    <property type="molecule type" value="Genomic_DNA"/>
</dbReference>
<evidence type="ECO:0000256" key="1">
    <source>
        <dbReference type="SAM" id="Coils"/>
    </source>
</evidence>
<dbReference type="InterPro" id="IPR036273">
    <property type="entry name" value="CRAL/TRIO_N_dom_sf"/>
</dbReference>
<dbReference type="Pfam" id="PF00650">
    <property type="entry name" value="CRAL_TRIO"/>
    <property type="match status" value="1"/>
</dbReference>
<dbReference type="Gene3D" id="3.40.525.10">
    <property type="entry name" value="CRAL-TRIO lipid binding domain"/>
    <property type="match status" value="1"/>
</dbReference>
<reference evidence="4" key="1">
    <citation type="submission" date="2022-07" db="EMBL/GenBank/DDBJ databases">
        <title>Phylogenomic reconstructions and comparative analyses of Kickxellomycotina fungi.</title>
        <authorList>
            <person name="Reynolds N.K."/>
            <person name="Stajich J.E."/>
            <person name="Barry K."/>
            <person name="Grigoriev I.V."/>
            <person name="Crous P."/>
            <person name="Smith M.E."/>
        </authorList>
    </citation>
    <scope>NUCLEOTIDE SEQUENCE</scope>
    <source>
        <strain evidence="4">RSA 567</strain>
    </source>
</reference>
<dbReference type="Proteomes" id="UP001151582">
    <property type="component" value="Unassembled WGS sequence"/>
</dbReference>
<dbReference type="InterPro" id="IPR052432">
    <property type="entry name" value="PITP/CRAL-TRIO"/>
</dbReference>
<evidence type="ECO:0000259" key="3">
    <source>
        <dbReference type="PROSITE" id="PS50191"/>
    </source>
</evidence>
<keyword evidence="1" id="KW-0175">Coiled coil</keyword>
<sequence>MTEVQSAAAVPEGFLGNLTPEHECKLRELWALLLERFEDDEVARAEAAVNTTTADLDNLTVQEGPTDSAASPTTSATSDKSTDKLKKSAKKPLSFLKKSKKSKSTAAIPALSQAGKQDGQQAVADTASEPANSPKDAADDDAISTTTSTNNNNDKEDKYTESGEVDVALTAAETLRQAFWKVVQVDNPDSILLRFLRARKWDVAKAFEMGIHALEWRLEAKVDQVVARGEAGLHEGVLKKGISFLHGQDKRGRPVIVIRVKLHRKEDQTLEQLTDFLIWTIETARLFLGPGVETATAIFDLTDFTMANMDFAFIKLLIRYLEAYYPESLGTLLIYNAPWIFGSIWRMISPLLDPVVASKINFIRSQEDFAEFIDAANMVDWLGGESRFQYEYVGPQADENAHMLDTAQRTQAAERYNQSMVNVENATLKWLAAHKVLDANTDESKASALKEEAQAADQQRQATQTEHKAAVKALDPFVRARTFYHRVGVVQDFSQFDWKPMLCKSGESQQA</sequence>
<dbReference type="SUPFAM" id="SSF46938">
    <property type="entry name" value="CRAL/TRIO N-terminal domain"/>
    <property type="match status" value="1"/>
</dbReference>
<dbReference type="InterPro" id="IPR011074">
    <property type="entry name" value="CRAL/TRIO_N_dom"/>
</dbReference>
<evidence type="ECO:0000313" key="5">
    <source>
        <dbReference type="Proteomes" id="UP001151582"/>
    </source>
</evidence>
<dbReference type="InterPro" id="IPR036865">
    <property type="entry name" value="CRAL-TRIO_dom_sf"/>
</dbReference>
<feature type="coiled-coil region" evidence="1">
    <location>
        <begin position="439"/>
        <end position="466"/>
    </location>
</feature>
<dbReference type="OrthoDB" id="43460at2759"/>
<dbReference type="PROSITE" id="PS50191">
    <property type="entry name" value="CRAL_TRIO"/>
    <property type="match status" value="1"/>
</dbReference>
<dbReference type="SMART" id="SM00516">
    <property type="entry name" value="SEC14"/>
    <property type="match status" value="1"/>
</dbReference>
<dbReference type="Pfam" id="PF03765">
    <property type="entry name" value="CRAL_TRIO_N"/>
    <property type="match status" value="1"/>
</dbReference>
<evidence type="ECO:0000256" key="2">
    <source>
        <dbReference type="SAM" id="MobiDB-lite"/>
    </source>
</evidence>
<keyword evidence="5" id="KW-1185">Reference proteome</keyword>
<comment type="caution">
    <text evidence="4">The sequence shown here is derived from an EMBL/GenBank/DDBJ whole genome shotgun (WGS) entry which is preliminary data.</text>
</comment>
<protein>
    <submittedName>
        <fullName evidence="4">Phosphatidylinositol transfer protein csr1</fullName>
    </submittedName>
</protein>
<dbReference type="CDD" id="cd00170">
    <property type="entry name" value="SEC14"/>
    <property type="match status" value="1"/>
</dbReference>
<name>A0A9W8E8K4_9FUNG</name>
<feature type="region of interest" description="Disordered" evidence="2">
    <location>
        <begin position="55"/>
        <end position="89"/>
    </location>
</feature>